<protein>
    <recommendedName>
        <fullName evidence="11">Cobalamin biosynthesis protein CobD</fullName>
    </recommendedName>
</protein>
<sequence>MPCAKSLYGNDLAQGTGTDCAVLLSPLSSLENTNNDNNSNNSDGPPHPFTLEYAGKHCLLAELIGQAVREATREAILSNLLYVHGSVWRYHLHRWKKYLGGLVLRGARPCVPPKPMDPIPSAPLPVLLLGCGMVLAAYGLHVVGLPRSATVLMAAAFWDRCLPEPPLSVHPVVLAGTVISIVTKRCIPERVFQSPFLGFSTGVLFLVGTLALFVSGAHFFLATIQLAAETIGDHNHIFSPQEQQLVAFLPWVLEVALVKTTFSLQLLCTIALQMARYLERTQLQEARGQLVWLCSRDSTHLGSEDLAGGTLESLSENLSDGTVAPWCWYIVFGPIGALGYRVANTLDSRVGYRGGQYEWFGKSSARFDDLINLVPARLTALAIVVAAGIMPQCSGKRGFKTAWKDCAQCSSPNAGWPMGAMAGVLGVRLEKKGEYTLGKHIPGVRGPTSRDIRMGYHVAQLAGGISFVAAVIACCVKEWIYQY</sequence>
<feature type="transmembrane region" description="Helical" evidence="9">
    <location>
        <begin position="203"/>
        <end position="228"/>
    </location>
</feature>
<evidence type="ECO:0000256" key="4">
    <source>
        <dbReference type="ARBA" id="ARBA00022475"/>
    </source>
</evidence>
<gene>
    <name evidence="10" type="ORF">DBRI00130_LOCUS41005</name>
</gene>
<dbReference type="PANTHER" id="PTHR34308">
    <property type="entry name" value="COBALAMIN BIOSYNTHESIS PROTEIN CBIB"/>
    <property type="match status" value="1"/>
</dbReference>
<evidence type="ECO:0000256" key="8">
    <source>
        <dbReference type="ARBA" id="ARBA00023136"/>
    </source>
</evidence>
<dbReference type="UniPathway" id="UPA00148"/>
<evidence type="ECO:0000256" key="6">
    <source>
        <dbReference type="ARBA" id="ARBA00022692"/>
    </source>
</evidence>
<dbReference type="AlphaFoldDB" id="A0A7S4T013"/>
<evidence type="ECO:0000256" key="7">
    <source>
        <dbReference type="ARBA" id="ARBA00022989"/>
    </source>
</evidence>
<keyword evidence="7 9" id="KW-1133">Transmembrane helix</keyword>
<dbReference type="GO" id="GO:0005886">
    <property type="term" value="C:plasma membrane"/>
    <property type="evidence" value="ECO:0007669"/>
    <property type="project" value="UniProtKB-SubCell"/>
</dbReference>
<feature type="transmembrane region" description="Helical" evidence="9">
    <location>
        <begin position="458"/>
        <end position="480"/>
    </location>
</feature>
<feature type="transmembrane region" description="Helical" evidence="9">
    <location>
        <begin position="165"/>
        <end position="182"/>
    </location>
</feature>
<keyword evidence="6 9" id="KW-0812">Transmembrane</keyword>
<evidence type="ECO:0000313" key="10">
    <source>
        <dbReference type="EMBL" id="CAE4660881.1"/>
    </source>
</evidence>
<feature type="transmembrane region" description="Helical" evidence="9">
    <location>
        <begin position="124"/>
        <end position="145"/>
    </location>
</feature>
<keyword evidence="5" id="KW-0169">Cobalamin biosynthesis</keyword>
<comment type="subcellular location">
    <subcellularLocation>
        <location evidence="1">Cell membrane</location>
        <topology evidence="1">Multi-pass membrane protein</topology>
    </subcellularLocation>
</comment>
<accession>A0A7S4T013</accession>
<dbReference type="Pfam" id="PF03186">
    <property type="entry name" value="CobD_Cbib"/>
    <property type="match status" value="1"/>
</dbReference>
<organism evidence="10">
    <name type="scientific">Ditylum brightwellii</name>
    <dbReference type="NCBI Taxonomy" id="49249"/>
    <lineage>
        <taxon>Eukaryota</taxon>
        <taxon>Sar</taxon>
        <taxon>Stramenopiles</taxon>
        <taxon>Ochrophyta</taxon>
        <taxon>Bacillariophyta</taxon>
        <taxon>Mediophyceae</taxon>
        <taxon>Lithodesmiophycidae</taxon>
        <taxon>Lithodesmiales</taxon>
        <taxon>Lithodesmiaceae</taxon>
        <taxon>Ditylum</taxon>
    </lineage>
</organism>
<dbReference type="HAMAP" id="MF_00024">
    <property type="entry name" value="CobD_CbiB"/>
    <property type="match status" value="1"/>
</dbReference>
<evidence type="ECO:0000256" key="3">
    <source>
        <dbReference type="ARBA" id="ARBA00006263"/>
    </source>
</evidence>
<name>A0A7S4T013_9STRA</name>
<dbReference type="GO" id="GO:0048472">
    <property type="term" value="F:threonine-phosphate decarboxylase activity"/>
    <property type="evidence" value="ECO:0007669"/>
    <property type="project" value="InterPro"/>
</dbReference>
<dbReference type="EMBL" id="HBNS01056979">
    <property type="protein sequence ID" value="CAE4660881.1"/>
    <property type="molecule type" value="Transcribed_RNA"/>
</dbReference>
<comment type="similarity">
    <text evidence="3">Belongs to the CobD/CbiB family.</text>
</comment>
<evidence type="ECO:0000256" key="9">
    <source>
        <dbReference type="SAM" id="Phobius"/>
    </source>
</evidence>
<keyword evidence="8 9" id="KW-0472">Membrane</keyword>
<dbReference type="InterPro" id="IPR004485">
    <property type="entry name" value="Cobalamin_biosynth_CobD/CbiB"/>
</dbReference>
<evidence type="ECO:0000256" key="5">
    <source>
        <dbReference type="ARBA" id="ARBA00022573"/>
    </source>
</evidence>
<dbReference type="NCBIfam" id="TIGR00380">
    <property type="entry name" value="cobal_cbiB"/>
    <property type="match status" value="1"/>
</dbReference>
<proteinExistence type="inferred from homology"/>
<comment type="pathway">
    <text evidence="2">Cofactor biosynthesis; adenosylcobalamin biosynthesis.</text>
</comment>
<reference evidence="10" key="1">
    <citation type="submission" date="2021-01" db="EMBL/GenBank/DDBJ databases">
        <authorList>
            <person name="Corre E."/>
            <person name="Pelletier E."/>
            <person name="Niang G."/>
            <person name="Scheremetjew M."/>
            <person name="Finn R."/>
            <person name="Kale V."/>
            <person name="Holt S."/>
            <person name="Cochrane G."/>
            <person name="Meng A."/>
            <person name="Brown T."/>
            <person name="Cohen L."/>
        </authorList>
    </citation>
    <scope>NUCLEOTIDE SEQUENCE</scope>
    <source>
        <strain evidence="10">GSO104</strain>
    </source>
</reference>
<dbReference type="PANTHER" id="PTHR34308:SF1">
    <property type="entry name" value="COBALAMIN BIOSYNTHESIS PROTEIN CBIB"/>
    <property type="match status" value="1"/>
</dbReference>
<evidence type="ECO:0008006" key="11">
    <source>
        <dbReference type="Google" id="ProtNLM"/>
    </source>
</evidence>
<keyword evidence="4" id="KW-1003">Cell membrane</keyword>
<evidence type="ECO:0000256" key="1">
    <source>
        <dbReference type="ARBA" id="ARBA00004651"/>
    </source>
</evidence>
<evidence type="ECO:0000256" key="2">
    <source>
        <dbReference type="ARBA" id="ARBA00004953"/>
    </source>
</evidence>